<dbReference type="GeneID" id="35595764"/>
<dbReference type="EMBL" id="FJUY01000001">
    <property type="protein sequence ID" value="CZT14391.1"/>
    <property type="molecule type" value="Genomic_DNA"/>
</dbReference>
<organism evidence="1 2">
    <name type="scientific">Ramularia collo-cygni</name>
    <dbReference type="NCBI Taxonomy" id="112498"/>
    <lineage>
        <taxon>Eukaryota</taxon>
        <taxon>Fungi</taxon>
        <taxon>Dikarya</taxon>
        <taxon>Ascomycota</taxon>
        <taxon>Pezizomycotina</taxon>
        <taxon>Dothideomycetes</taxon>
        <taxon>Dothideomycetidae</taxon>
        <taxon>Mycosphaerellales</taxon>
        <taxon>Mycosphaerellaceae</taxon>
        <taxon>Ramularia</taxon>
    </lineage>
</organism>
<dbReference type="Proteomes" id="UP000225277">
    <property type="component" value="Unassembled WGS sequence"/>
</dbReference>
<keyword evidence="2" id="KW-1185">Reference proteome</keyword>
<name>A0A2D3ULW5_9PEZI</name>
<evidence type="ECO:0000313" key="2">
    <source>
        <dbReference type="Proteomes" id="UP000225277"/>
    </source>
</evidence>
<evidence type="ECO:0008006" key="3">
    <source>
        <dbReference type="Google" id="ProtNLM"/>
    </source>
</evidence>
<accession>A0A2D3ULW5</accession>
<reference evidence="1 2" key="1">
    <citation type="submission" date="2016-03" db="EMBL/GenBank/DDBJ databases">
        <authorList>
            <person name="Ploux O."/>
        </authorList>
    </citation>
    <scope>NUCLEOTIDE SEQUENCE [LARGE SCALE GENOMIC DNA]</scope>
    <source>
        <strain evidence="1 2">URUG2</strain>
    </source>
</reference>
<proteinExistence type="predicted"/>
<evidence type="ECO:0000313" key="1">
    <source>
        <dbReference type="EMBL" id="CZT14391.1"/>
    </source>
</evidence>
<dbReference type="SUPFAM" id="SSF54427">
    <property type="entry name" value="NTF2-like"/>
    <property type="match status" value="1"/>
</dbReference>
<dbReference type="RefSeq" id="XP_023621288.1">
    <property type="nucleotide sequence ID" value="XM_023765520.1"/>
</dbReference>
<dbReference type="InterPro" id="IPR032710">
    <property type="entry name" value="NTF2-like_dom_sf"/>
</dbReference>
<protein>
    <recommendedName>
        <fullName evidence="3">DUF4440 domain-containing protein</fullName>
    </recommendedName>
</protein>
<gene>
    <name evidence="1" type="ORF">RCC_00368</name>
</gene>
<sequence>MTQEPENDEASRAAAAELERLSIQGIAAVNDADWQYNKTREAKESREHISEDFRLVSPDNKLLNWDQAVTQWREKYERWPGMYVVVTHISSDVQLGRGKASVHVQSNVVGAGTSVTFTWLSQRLWRIDAKSGKWMCYEMSGMRGTQSLVGFV</sequence>
<dbReference type="AlphaFoldDB" id="A0A2D3ULW5"/>